<dbReference type="PANTHER" id="PTHR36849">
    <property type="entry name" value="CYTOPLASMIC PROTEIN-RELATED"/>
    <property type="match status" value="1"/>
</dbReference>
<keyword evidence="2" id="KW-1185">Reference proteome</keyword>
<dbReference type="Proteomes" id="UP000239867">
    <property type="component" value="Chromosome"/>
</dbReference>
<dbReference type="AlphaFoldDB" id="A0A2L1GPU9"/>
<accession>A0A2L1GPU9</accession>
<dbReference type="InterPro" id="IPR052552">
    <property type="entry name" value="YeaO-like"/>
</dbReference>
<dbReference type="EMBL" id="CP021255">
    <property type="protein sequence ID" value="AVD71668.1"/>
    <property type="molecule type" value="Genomic_DNA"/>
</dbReference>
<protein>
    <recommendedName>
        <fullName evidence="3">MarR family transcriptional regulator</fullName>
    </recommendedName>
</protein>
<evidence type="ECO:0000313" key="1">
    <source>
        <dbReference type="EMBL" id="AVD71668.1"/>
    </source>
</evidence>
<dbReference type="PANTHER" id="PTHR36849:SF1">
    <property type="entry name" value="CYTOPLASMIC PROTEIN"/>
    <property type="match status" value="1"/>
</dbReference>
<gene>
    <name evidence="1" type="ORF">CAY53_09465</name>
</gene>
<evidence type="ECO:0000313" key="2">
    <source>
        <dbReference type="Proteomes" id="UP000239867"/>
    </source>
</evidence>
<organism evidence="1 2">
    <name type="scientific">Desulfobulbus oralis</name>
    <dbReference type="NCBI Taxonomy" id="1986146"/>
    <lineage>
        <taxon>Bacteria</taxon>
        <taxon>Pseudomonadati</taxon>
        <taxon>Thermodesulfobacteriota</taxon>
        <taxon>Desulfobulbia</taxon>
        <taxon>Desulfobulbales</taxon>
        <taxon>Desulfobulbaceae</taxon>
        <taxon>Desulfobulbus</taxon>
    </lineage>
</organism>
<evidence type="ECO:0008006" key="3">
    <source>
        <dbReference type="Google" id="ProtNLM"/>
    </source>
</evidence>
<dbReference type="Pfam" id="PF22752">
    <property type="entry name" value="DUF488-N3i"/>
    <property type="match status" value="1"/>
</dbReference>
<proteinExistence type="predicted"/>
<sequence>MPQLRSKRVYLPPESEDGCRVLVDRLWPRGLSRAKAQLDQWQKDLAPSSALRTWFGHRAERFDEFALAYRNELEHNPLASDFAGACRELLRQRNVTLLYAARNAGCNHALVLQAWLSARMHDLPDR</sequence>
<dbReference type="KEGG" id="deo:CAY53_09465"/>
<name>A0A2L1GPU9_9BACT</name>
<dbReference type="OrthoDB" id="9790745at2"/>
<reference evidence="1 2" key="1">
    <citation type="journal article" date="2018" name="MBio">
        <title>Insights into the evolution of host association through the isolation and characterization of a novel human periodontal pathobiont, Desulfobulbus oralis.</title>
        <authorList>
            <person name="Cross K.L."/>
            <person name="Chirania P."/>
            <person name="Xiong W."/>
            <person name="Beall C.J."/>
            <person name="Elkins J.G."/>
            <person name="Giannone R.J."/>
            <person name="Griffen A.L."/>
            <person name="Guss A.M."/>
            <person name="Hettich R.L."/>
            <person name="Joshi S.S."/>
            <person name="Mokrzan E.M."/>
            <person name="Martin R.K."/>
            <person name="Zhulin I.B."/>
            <person name="Leys E.J."/>
            <person name="Podar M."/>
        </authorList>
    </citation>
    <scope>NUCLEOTIDE SEQUENCE [LARGE SCALE GENOMIC DNA]</scope>
    <source>
        <strain evidence="1 2">ORNL</strain>
    </source>
</reference>
<dbReference type="RefSeq" id="WP_104936909.1">
    <property type="nucleotide sequence ID" value="NZ_CP021255.1"/>
</dbReference>